<dbReference type="GO" id="GO:0005886">
    <property type="term" value="C:plasma membrane"/>
    <property type="evidence" value="ECO:0007669"/>
    <property type="project" value="UniProtKB-SubCell"/>
</dbReference>
<reference evidence="11 12" key="1">
    <citation type="submission" date="2018-09" db="EMBL/GenBank/DDBJ databases">
        <title>Phylogeny of the Shewanellaceae, and recommendation for two new genera, Pseudoshewanella and Parashewanella.</title>
        <authorList>
            <person name="Wang G."/>
        </authorList>
    </citation>
    <scope>NUCLEOTIDE SEQUENCE [LARGE SCALE GENOMIC DNA]</scope>
    <source>
        <strain evidence="11 12">C51</strain>
    </source>
</reference>
<dbReference type="Gene3D" id="3.40.190.80">
    <property type="match status" value="1"/>
</dbReference>
<feature type="binding site" evidence="9">
    <location>
        <position position="207"/>
    </location>
    <ligand>
        <name>substrate</name>
    </ligand>
</feature>
<dbReference type="RefSeq" id="WP_121837735.1">
    <property type="nucleotide sequence ID" value="NZ_ML014758.1"/>
</dbReference>
<evidence type="ECO:0000256" key="5">
    <source>
        <dbReference type="ARBA" id="ARBA00022723"/>
    </source>
</evidence>
<dbReference type="PANTHER" id="PTHR43028">
    <property type="entry name" value="3'(2'),5'-BISPHOSPHATE NUCLEOTIDASE 1"/>
    <property type="match status" value="1"/>
</dbReference>
<evidence type="ECO:0000256" key="9">
    <source>
        <dbReference type="HAMAP-Rule" id="MF_02095"/>
    </source>
</evidence>
<dbReference type="GO" id="GO:0008441">
    <property type="term" value="F:3'(2'),5'-bisphosphate nucleotidase activity"/>
    <property type="evidence" value="ECO:0007669"/>
    <property type="project" value="UniProtKB-UniRule"/>
</dbReference>
<keyword evidence="3 9" id="KW-1003">Cell membrane</keyword>
<dbReference type="Pfam" id="PF00459">
    <property type="entry name" value="Inositol_P"/>
    <property type="match status" value="1"/>
</dbReference>
<dbReference type="FunFam" id="3.40.190.80:FF:000005">
    <property type="entry name" value="3'(2'),5'-bisphosphate nucleotidase CysQ"/>
    <property type="match status" value="1"/>
</dbReference>
<dbReference type="GO" id="GO:0000287">
    <property type="term" value="F:magnesium ion binding"/>
    <property type="evidence" value="ECO:0007669"/>
    <property type="project" value="UniProtKB-UniRule"/>
</dbReference>
<evidence type="ECO:0000256" key="10">
    <source>
        <dbReference type="PIRSR" id="PIRSR600760-2"/>
    </source>
</evidence>
<feature type="binding site" evidence="9">
    <location>
        <position position="65"/>
    </location>
    <ligand>
        <name>substrate</name>
    </ligand>
</feature>
<feature type="binding site" evidence="9">
    <location>
        <position position="85"/>
    </location>
    <ligand>
        <name>Mg(2+)</name>
        <dbReference type="ChEBI" id="CHEBI:18420"/>
        <label>1</label>
    </ligand>
</feature>
<feature type="binding site" evidence="9">
    <location>
        <position position="207"/>
    </location>
    <ligand>
        <name>Mg(2+)</name>
        <dbReference type="ChEBI" id="CHEBI:18420"/>
        <label>2</label>
    </ligand>
</feature>
<comment type="catalytic activity">
    <reaction evidence="1 9">
        <text>adenosine 3',5'-bisphosphate + H2O = AMP + phosphate</text>
        <dbReference type="Rhea" id="RHEA:10040"/>
        <dbReference type="ChEBI" id="CHEBI:15377"/>
        <dbReference type="ChEBI" id="CHEBI:43474"/>
        <dbReference type="ChEBI" id="CHEBI:58343"/>
        <dbReference type="ChEBI" id="CHEBI:456215"/>
        <dbReference type="EC" id="3.1.3.7"/>
    </reaction>
</comment>
<dbReference type="PANTHER" id="PTHR43028:SF5">
    <property type="entry name" value="3'(2'),5'-BISPHOSPHATE NUCLEOTIDASE 1"/>
    <property type="match status" value="1"/>
</dbReference>
<dbReference type="InterPro" id="IPR050725">
    <property type="entry name" value="CysQ/Inositol_MonoPase"/>
</dbReference>
<keyword evidence="7 9" id="KW-0460">Magnesium</keyword>
<feature type="binding site" evidence="10">
    <location>
        <position position="88"/>
    </location>
    <ligand>
        <name>Mg(2+)</name>
        <dbReference type="ChEBI" id="CHEBI:18420"/>
        <label>1</label>
        <note>catalytic</note>
    </ligand>
</feature>
<keyword evidence="8 9" id="KW-0472">Membrane</keyword>
<dbReference type="GO" id="GO:0000103">
    <property type="term" value="P:sulfate assimilation"/>
    <property type="evidence" value="ECO:0007669"/>
    <property type="project" value="TreeGrafter"/>
</dbReference>
<keyword evidence="4 9" id="KW-0997">Cell inner membrane</keyword>
<dbReference type="InterPro" id="IPR000760">
    <property type="entry name" value="Inositol_monophosphatase-like"/>
</dbReference>
<feature type="binding site" evidence="10">
    <location>
        <position position="65"/>
    </location>
    <ligand>
        <name>Mg(2+)</name>
        <dbReference type="ChEBI" id="CHEBI:18420"/>
        <label>1</label>
        <note>catalytic</note>
    </ligand>
</feature>
<evidence type="ECO:0000256" key="2">
    <source>
        <dbReference type="ARBA" id="ARBA00005289"/>
    </source>
</evidence>
<evidence type="ECO:0000256" key="7">
    <source>
        <dbReference type="ARBA" id="ARBA00022842"/>
    </source>
</evidence>
<keyword evidence="6 9" id="KW-0378">Hydrolase</keyword>
<dbReference type="EMBL" id="QZEI01000009">
    <property type="protein sequence ID" value="RLV61035.1"/>
    <property type="molecule type" value="Genomic_DNA"/>
</dbReference>
<feature type="binding site" evidence="10">
    <location>
        <position position="87"/>
    </location>
    <ligand>
        <name>Mg(2+)</name>
        <dbReference type="ChEBI" id="CHEBI:18420"/>
        <label>1</label>
        <note>catalytic</note>
    </ligand>
</feature>
<evidence type="ECO:0000256" key="3">
    <source>
        <dbReference type="ARBA" id="ARBA00022475"/>
    </source>
</evidence>
<sequence>MSKLLESIYDIAIDAGTAIMERYHSNILVEKKADSSPITEADLAANKIIVERLSALTPNIPILTEESAQVPWAERQHWDSYWLVDPLDGTKEYLSKNGEFTVNIALIENGRPSLAVVHAPALDKAWLGDSKKAWLQTKKEREEIKVRQATVPTVVGSRSHPSPNMANFLATLGEHNMVEVGSSLKFCLVAEGHAQYYPRLGQTMIWDTAAGHCIAESAGAKVKQLNGEALNYHREELLNPHFMVTV</sequence>
<dbReference type="InterPro" id="IPR006240">
    <property type="entry name" value="CysQ"/>
</dbReference>
<evidence type="ECO:0000256" key="1">
    <source>
        <dbReference type="ARBA" id="ARBA00001625"/>
    </source>
</evidence>
<dbReference type="AlphaFoldDB" id="A0A3L8Q0E0"/>
<comment type="subcellular location">
    <subcellularLocation>
        <location evidence="9">Cell inner membrane</location>
        <topology evidence="9">Peripheral membrane protein</topology>
        <orientation evidence="9">Cytoplasmic side</orientation>
    </subcellularLocation>
</comment>
<dbReference type="HAMAP" id="MF_02095">
    <property type="entry name" value="CysQ"/>
    <property type="match status" value="1"/>
</dbReference>
<dbReference type="PRINTS" id="PR00377">
    <property type="entry name" value="IMPHPHTASES"/>
</dbReference>
<dbReference type="GO" id="GO:0046854">
    <property type="term" value="P:phosphatidylinositol phosphate biosynthetic process"/>
    <property type="evidence" value="ECO:0007669"/>
    <property type="project" value="InterPro"/>
</dbReference>
<comment type="cofactor">
    <cofactor evidence="9 10">
        <name>Mg(2+)</name>
        <dbReference type="ChEBI" id="CHEBI:18420"/>
    </cofactor>
</comment>
<name>A0A3L8Q0E0_9GAMM</name>
<proteinExistence type="inferred from homology"/>
<feature type="binding site" evidence="9">
    <location>
        <position position="85"/>
    </location>
    <ligand>
        <name>Mg(2+)</name>
        <dbReference type="ChEBI" id="CHEBI:18420"/>
        <label>2</label>
    </ligand>
</feature>
<evidence type="ECO:0000313" key="11">
    <source>
        <dbReference type="EMBL" id="RLV61035.1"/>
    </source>
</evidence>
<feature type="binding site" evidence="9">
    <location>
        <position position="87"/>
    </location>
    <ligand>
        <name>Mg(2+)</name>
        <dbReference type="ChEBI" id="CHEBI:18420"/>
        <label>1</label>
    </ligand>
</feature>
<dbReference type="CDD" id="cd01638">
    <property type="entry name" value="CysQ"/>
    <property type="match status" value="1"/>
</dbReference>
<keyword evidence="5 9" id="KW-0479">Metal-binding</keyword>
<organism evidence="11 12">
    <name type="scientific">Parashewanella curva</name>
    <dbReference type="NCBI Taxonomy" id="2338552"/>
    <lineage>
        <taxon>Bacteria</taxon>
        <taxon>Pseudomonadati</taxon>
        <taxon>Pseudomonadota</taxon>
        <taxon>Gammaproteobacteria</taxon>
        <taxon>Alteromonadales</taxon>
        <taxon>Shewanellaceae</taxon>
        <taxon>Parashewanella</taxon>
    </lineage>
</organism>
<dbReference type="InterPro" id="IPR020550">
    <property type="entry name" value="Inositol_monophosphatase_CS"/>
</dbReference>
<feature type="binding site" evidence="9">
    <location>
        <begin position="87"/>
        <end position="90"/>
    </location>
    <ligand>
        <name>substrate</name>
    </ligand>
</feature>
<feature type="binding site" evidence="10">
    <location>
        <position position="85"/>
    </location>
    <ligand>
        <name>Mg(2+)</name>
        <dbReference type="ChEBI" id="CHEBI:18420"/>
        <label>1</label>
        <note>catalytic</note>
    </ligand>
</feature>
<comment type="function">
    <text evidence="9">Converts adenosine-3',5'-bisphosphate (PAP) to AMP.</text>
</comment>
<dbReference type="PROSITE" id="PS00629">
    <property type="entry name" value="IMP_1"/>
    <property type="match status" value="1"/>
</dbReference>
<dbReference type="Proteomes" id="UP000281474">
    <property type="component" value="Unassembled WGS sequence"/>
</dbReference>
<feature type="binding site" evidence="10">
    <location>
        <position position="207"/>
    </location>
    <ligand>
        <name>Mg(2+)</name>
        <dbReference type="ChEBI" id="CHEBI:18420"/>
        <label>1</label>
        <note>catalytic</note>
    </ligand>
</feature>
<dbReference type="Gene3D" id="3.30.540.10">
    <property type="entry name" value="Fructose-1,6-Bisphosphatase, subunit A, domain 1"/>
    <property type="match status" value="1"/>
</dbReference>
<dbReference type="GO" id="GO:0050427">
    <property type="term" value="P:3'-phosphoadenosine 5'-phosphosulfate metabolic process"/>
    <property type="evidence" value="ECO:0007669"/>
    <property type="project" value="TreeGrafter"/>
</dbReference>
<feature type="binding site" evidence="9">
    <location>
        <position position="65"/>
    </location>
    <ligand>
        <name>Mg(2+)</name>
        <dbReference type="ChEBI" id="CHEBI:18420"/>
        <label>1</label>
    </ligand>
</feature>
<evidence type="ECO:0000256" key="4">
    <source>
        <dbReference type="ARBA" id="ARBA00022519"/>
    </source>
</evidence>
<protein>
    <recommendedName>
        <fullName evidence="9">3'(2'),5'-bisphosphate nucleotidase CysQ</fullName>
        <ecNumber evidence="9">3.1.3.7</ecNumber>
    </recommendedName>
    <alternativeName>
        <fullName evidence="9">3'(2'),5-bisphosphonucleoside 3'(2')-phosphohydrolase</fullName>
    </alternativeName>
    <alternativeName>
        <fullName evidence="9">3'-phosphoadenosine 5'-phosphate phosphatase</fullName>
        <shortName evidence="9">PAP phosphatase</shortName>
    </alternativeName>
</protein>
<dbReference type="PROSITE" id="PS00630">
    <property type="entry name" value="IMP_2"/>
    <property type="match status" value="1"/>
</dbReference>
<dbReference type="NCBIfam" id="TIGR01331">
    <property type="entry name" value="bisphos_cysQ"/>
    <property type="match status" value="1"/>
</dbReference>
<comment type="caution">
    <text evidence="11">The sequence shown here is derived from an EMBL/GenBank/DDBJ whole genome shotgun (WGS) entry which is preliminary data.</text>
</comment>
<dbReference type="OrthoDB" id="9785695at2"/>
<accession>A0A3L8Q0E0</accession>
<gene>
    <name evidence="9 11" type="primary">cysQ</name>
    <name evidence="11" type="ORF">D5018_04130</name>
</gene>
<keyword evidence="12" id="KW-1185">Reference proteome</keyword>
<dbReference type="EC" id="3.1.3.7" evidence="9"/>
<evidence type="ECO:0000256" key="8">
    <source>
        <dbReference type="ARBA" id="ARBA00023136"/>
    </source>
</evidence>
<evidence type="ECO:0000256" key="6">
    <source>
        <dbReference type="ARBA" id="ARBA00022801"/>
    </source>
</evidence>
<comment type="similarity">
    <text evidence="2 9">Belongs to the inositol monophosphatase superfamily. CysQ family.</text>
</comment>
<evidence type="ECO:0000313" key="12">
    <source>
        <dbReference type="Proteomes" id="UP000281474"/>
    </source>
</evidence>
<dbReference type="SUPFAM" id="SSF56655">
    <property type="entry name" value="Carbohydrate phosphatase"/>
    <property type="match status" value="1"/>
</dbReference>
<feature type="binding site" evidence="9">
    <location>
        <position position="88"/>
    </location>
    <ligand>
        <name>Mg(2+)</name>
        <dbReference type="ChEBI" id="CHEBI:18420"/>
        <label>2</label>
    </ligand>
</feature>
<dbReference type="InterPro" id="IPR020583">
    <property type="entry name" value="Inositol_monoP_metal-BS"/>
</dbReference>